<evidence type="ECO:0000313" key="2">
    <source>
        <dbReference type="EMBL" id="WVZ76779.1"/>
    </source>
</evidence>
<dbReference type="Proteomes" id="UP001341281">
    <property type="component" value="Chromosome 05"/>
</dbReference>
<dbReference type="EMBL" id="CP144749">
    <property type="protein sequence ID" value="WVZ76779.1"/>
    <property type="molecule type" value="Genomic_DNA"/>
</dbReference>
<protein>
    <submittedName>
        <fullName evidence="2">Uncharacterized protein</fullName>
    </submittedName>
</protein>
<feature type="compositionally biased region" description="Low complexity" evidence="1">
    <location>
        <begin position="61"/>
        <end position="77"/>
    </location>
</feature>
<evidence type="ECO:0000256" key="1">
    <source>
        <dbReference type="SAM" id="MobiDB-lite"/>
    </source>
</evidence>
<feature type="compositionally biased region" description="Pro residues" evidence="1">
    <location>
        <begin position="99"/>
        <end position="114"/>
    </location>
</feature>
<keyword evidence="3" id="KW-1185">Reference proteome</keyword>
<gene>
    <name evidence="2" type="ORF">U9M48_024715</name>
</gene>
<proteinExistence type="predicted"/>
<feature type="region of interest" description="Disordered" evidence="1">
    <location>
        <begin position="1"/>
        <end position="119"/>
    </location>
</feature>
<feature type="region of interest" description="Disordered" evidence="1">
    <location>
        <begin position="131"/>
        <end position="168"/>
    </location>
</feature>
<accession>A0AAQ3TRB0</accession>
<name>A0AAQ3TRB0_PASNO</name>
<reference evidence="2 3" key="1">
    <citation type="submission" date="2024-02" db="EMBL/GenBank/DDBJ databases">
        <title>High-quality chromosome-scale genome assembly of Pensacola bahiagrass (Paspalum notatum Flugge var. saurae).</title>
        <authorList>
            <person name="Vega J.M."/>
            <person name="Podio M."/>
            <person name="Orjuela J."/>
            <person name="Siena L.A."/>
            <person name="Pessino S.C."/>
            <person name="Combes M.C."/>
            <person name="Mariac C."/>
            <person name="Albertini E."/>
            <person name="Pupilli F."/>
            <person name="Ortiz J.P.A."/>
            <person name="Leblanc O."/>
        </authorList>
    </citation>
    <scope>NUCLEOTIDE SEQUENCE [LARGE SCALE GENOMIC DNA]</scope>
    <source>
        <strain evidence="2">R1</strain>
        <tissue evidence="2">Leaf</tissue>
    </source>
</reference>
<sequence length="236" mass="25533">MAPPFPLPTPSPLAWTAGPSPASSSRPAAHPLPSSHKEAEHHLHGIVPISLPPSTWAPLPSSAAKVCSSNSSPVASSLPLGPPVRLPAVRHGAATQQPWAPPSPTSSKPSPSPAPSAINYSLDLRRGVPLARRLPGATPRGVTPPRRRCSSADLPGRQRSSSHRPPCSLDRRLRRKLMHWWRLGTHIGGNVFVKTTVTTPELESDQLYSRFWKTRRMTTTPTTDEDELNDDHSYDG</sequence>
<dbReference type="AlphaFoldDB" id="A0AAQ3TRB0"/>
<organism evidence="2 3">
    <name type="scientific">Paspalum notatum var. saurae</name>
    <dbReference type="NCBI Taxonomy" id="547442"/>
    <lineage>
        <taxon>Eukaryota</taxon>
        <taxon>Viridiplantae</taxon>
        <taxon>Streptophyta</taxon>
        <taxon>Embryophyta</taxon>
        <taxon>Tracheophyta</taxon>
        <taxon>Spermatophyta</taxon>
        <taxon>Magnoliopsida</taxon>
        <taxon>Liliopsida</taxon>
        <taxon>Poales</taxon>
        <taxon>Poaceae</taxon>
        <taxon>PACMAD clade</taxon>
        <taxon>Panicoideae</taxon>
        <taxon>Andropogonodae</taxon>
        <taxon>Paspaleae</taxon>
        <taxon>Paspalinae</taxon>
        <taxon>Paspalum</taxon>
    </lineage>
</organism>
<feature type="compositionally biased region" description="Pro residues" evidence="1">
    <location>
        <begin position="1"/>
        <end position="11"/>
    </location>
</feature>
<evidence type="ECO:0000313" key="3">
    <source>
        <dbReference type="Proteomes" id="UP001341281"/>
    </source>
</evidence>
<feature type="compositionally biased region" description="Low complexity" evidence="1">
    <location>
        <begin position="17"/>
        <end position="34"/>
    </location>
</feature>